<dbReference type="EMBL" id="CP065720">
    <property type="protein sequence ID" value="QPT19916.1"/>
    <property type="molecule type" value="Genomic_DNA"/>
</dbReference>
<evidence type="ECO:0000313" key="2">
    <source>
        <dbReference type="Proteomes" id="UP000595058"/>
    </source>
</evidence>
<proteinExistence type="predicted"/>
<keyword evidence="2" id="KW-1185">Reference proteome</keyword>
<accession>A0ABX6Y0W7</accession>
<sequence length="72" mass="8025">MFLFLPPACWPSRARLQVQADVLRADQLGTYGGELMERRDELGQRMVQLQGGPAMAENRQLGLRLQLTPASA</sequence>
<reference evidence="1 2" key="1">
    <citation type="submission" date="2020-12" db="EMBL/GenBank/DDBJ databases">
        <title>FDA dAtabase for Regulatory Grade micrObial Sequences (FDA-ARGOS): Supporting development and validation of Infectious Disease Dx tests.</title>
        <authorList>
            <person name="Sproer C."/>
            <person name="Gronow S."/>
            <person name="Severitt S."/>
            <person name="Schroder I."/>
            <person name="Tallon L."/>
            <person name="Sadzewicz L."/>
            <person name="Zhao X."/>
            <person name="Boylan J."/>
            <person name="Ott S."/>
            <person name="Bowen H."/>
            <person name="Vavikolanu K."/>
            <person name="Mehta A."/>
            <person name="Aluvathingal J."/>
            <person name="Nadendla S."/>
            <person name="Lowell S."/>
            <person name="Myers T."/>
            <person name="Yan Y."/>
            <person name="Sichtig H."/>
        </authorList>
    </citation>
    <scope>NUCLEOTIDE SEQUENCE [LARGE SCALE GENOMIC DNA]</scope>
    <source>
        <strain evidence="1 2">FDAARGOS_877</strain>
    </source>
</reference>
<protein>
    <submittedName>
        <fullName evidence="1">Uncharacterized protein</fullName>
    </submittedName>
</protein>
<evidence type="ECO:0000313" key="1">
    <source>
        <dbReference type="EMBL" id="QPT19916.1"/>
    </source>
</evidence>
<dbReference type="Proteomes" id="UP000595058">
    <property type="component" value="Chromosome"/>
</dbReference>
<dbReference type="RefSeq" id="WP_102840813.1">
    <property type="nucleotide sequence ID" value="NZ_CP065720.1"/>
</dbReference>
<organism evidence="1 2">
    <name type="scientific">Stutzerimonas frequens</name>
    <dbReference type="NCBI Taxonomy" id="2968969"/>
    <lineage>
        <taxon>Bacteria</taxon>
        <taxon>Pseudomonadati</taxon>
        <taxon>Pseudomonadota</taxon>
        <taxon>Gammaproteobacteria</taxon>
        <taxon>Pseudomonadales</taxon>
        <taxon>Pseudomonadaceae</taxon>
        <taxon>Stutzerimonas</taxon>
    </lineage>
</organism>
<gene>
    <name evidence="1" type="ORF">I6G34_11800</name>
</gene>
<dbReference type="GeneID" id="75213994"/>
<name>A0ABX6Y0W7_9GAMM</name>